<dbReference type="CDD" id="cd00773">
    <property type="entry name" value="HisRS-like_core"/>
    <property type="match status" value="1"/>
</dbReference>
<evidence type="ECO:0000256" key="5">
    <source>
        <dbReference type="ARBA" id="ARBA00022741"/>
    </source>
</evidence>
<evidence type="ECO:0000256" key="6">
    <source>
        <dbReference type="ARBA" id="ARBA00022840"/>
    </source>
</evidence>
<dbReference type="NCBIfam" id="TIGR00442">
    <property type="entry name" value="hisS"/>
    <property type="match status" value="1"/>
</dbReference>
<reference evidence="14 15" key="2">
    <citation type="journal article" date="2011" name="J. Bacteriol.">
        <title>Complete genome sequence of strain HTCC2503T of Parvularcula bermudensis, the type species of the order "Parvularculales" in the class Alphaproteobacteria.</title>
        <authorList>
            <person name="Oh H.M."/>
            <person name="Kang I."/>
            <person name="Vergin K.L."/>
            <person name="Kang D."/>
            <person name="Rhee K.H."/>
            <person name="Giovannoni S.J."/>
            <person name="Cho J.C."/>
        </authorList>
    </citation>
    <scope>NUCLEOTIDE SEQUENCE [LARGE SCALE GENOMIC DNA]</scope>
    <source>
        <strain evidence="15">ATCC BAA-594 / HTCC2503 / KCTC 12087</strain>
    </source>
</reference>
<dbReference type="HOGENOM" id="CLU_025113_3_2_5"/>
<dbReference type="PANTHER" id="PTHR11476:SF7">
    <property type="entry name" value="HISTIDINE--TRNA LIGASE"/>
    <property type="match status" value="1"/>
</dbReference>
<dbReference type="InterPro" id="IPR006195">
    <property type="entry name" value="aa-tRNA-synth_II"/>
</dbReference>
<feature type="binding site" evidence="11">
    <location>
        <begin position="89"/>
        <end position="91"/>
    </location>
    <ligand>
        <name>L-histidine</name>
        <dbReference type="ChEBI" id="CHEBI:57595"/>
    </ligand>
</feature>
<keyword evidence="15" id="KW-1185">Reference proteome</keyword>
<keyword evidence="6 10" id="KW-0067">ATP-binding</keyword>
<keyword evidence="3 10" id="KW-0963">Cytoplasm</keyword>
<dbReference type="InterPro" id="IPR033656">
    <property type="entry name" value="HisRS_anticodon"/>
</dbReference>
<feature type="compositionally biased region" description="Basic residues" evidence="12">
    <location>
        <begin position="1"/>
        <end position="16"/>
    </location>
</feature>
<feature type="binding site" evidence="11">
    <location>
        <position position="301"/>
    </location>
    <ligand>
        <name>L-histidine</name>
        <dbReference type="ChEBI" id="CHEBI:57595"/>
    </ligand>
</feature>
<evidence type="ECO:0000259" key="13">
    <source>
        <dbReference type="PROSITE" id="PS50862"/>
    </source>
</evidence>
<dbReference type="InterPro" id="IPR015807">
    <property type="entry name" value="His-tRNA-ligase"/>
</dbReference>
<dbReference type="EC" id="6.1.1.21" evidence="10"/>
<comment type="subunit">
    <text evidence="2 10">Homodimer.</text>
</comment>
<evidence type="ECO:0000313" key="14">
    <source>
        <dbReference type="EMBL" id="ADM10172.1"/>
    </source>
</evidence>
<dbReference type="Gene3D" id="3.40.50.800">
    <property type="entry name" value="Anticodon-binding domain"/>
    <property type="match status" value="1"/>
</dbReference>
<dbReference type="HAMAP" id="MF_00127">
    <property type="entry name" value="His_tRNA_synth"/>
    <property type="match status" value="1"/>
</dbReference>
<evidence type="ECO:0000256" key="2">
    <source>
        <dbReference type="ARBA" id="ARBA00011738"/>
    </source>
</evidence>
<comment type="subcellular location">
    <subcellularLocation>
        <location evidence="10">Cytoplasm</location>
    </subcellularLocation>
</comment>
<dbReference type="Proteomes" id="UP000001302">
    <property type="component" value="Chromosome"/>
</dbReference>
<sequence length="493" mass="53471">MSKKQKVFRPKARKPKGFRDRAGRELLSETRMLARICEVYAAYGFTPLETPAFEYTDALGKFLPDTDRPNQGVFSIEDDDKQWMSLRYDLTAPLARHVAEYYDQSPKPFRRYQVGTVWRNEKPGPGRFREFTQCDADTVGASGPHADAEAIMMLTDAVLAAGIDAKDFVVRVSSRQIMSGLLRHIGIDPDDAERAAGVLRAMDKYDRLGAEGVALLLGPGRKDASGDFTEGAQLAGDQIEAVLAFMACGQVDTQATLKAMASLIGDDETGREGLADLTSIADTLAALGYAPHVRIDPSVVRGLDYYTGPVFEAELTFPVKNDKGEVVQFGSVGSGGRYDGLVERFKGVRVPAVGCSIGVSRLLAALTDRGGEEDEAPLVVVLALEPTQMIDYHLMAREIRAQGMRAEVYLGGSGMRAQLKYADKRGAAAVVIQGDDERSAGQVTVKDLILGAKLSEEIESNAEWRAGQPAQVTVPRTDLVTAVRGTLAFRSLV</sequence>
<evidence type="ECO:0000256" key="1">
    <source>
        <dbReference type="ARBA" id="ARBA00008226"/>
    </source>
</evidence>
<keyword evidence="4 10" id="KW-0436">Ligase</keyword>
<name>E0TGP0_PARBH</name>
<dbReference type="CDD" id="cd00859">
    <property type="entry name" value="HisRS_anticodon"/>
    <property type="match status" value="1"/>
</dbReference>
<dbReference type="GO" id="GO:0004821">
    <property type="term" value="F:histidine-tRNA ligase activity"/>
    <property type="evidence" value="ECO:0007669"/>
    <property type="project" value="UniProtKB-UniRule"/>
</dbReference>
<dbReference type="InterPro" id="IPR045864">
    <property type="entry name" value="aa-tRNA-synth_II/BPL/LPL"/>
</dbReference>
<dbReference type="InterPro" id="IPR041715">
    <property type="entry name" value="HisRS-like_core"/>
</dbReference>
<feature type="binding site" evidence="11">
    <location>
        <begin position="305"/>
        <end position="306"/>
    </location>
    <ligand>
        <name>L-histidine</name>
        <dbReference type="ChEBI" id="CHEBI:57595"/>
    </ligand>
</feature>
<feature type="binding site" evidence="11">
    <location>
        <position position="133"/>
    </location>
    <ligand>
        <name>L-histidine</name>
        <dbReference type="ChEBI" id="CHEBI:57595"/>
    </ligand>
</feature>
<dbReference type="SUPFAM" id="SSF52954">
    <property type="entry name" value="Class II aaRS ABD-related"/>
    <property type="match status" value="1"/>
</dbReference>
<dbReference type="GO" id="GO:0005737">
    <property type="term" value="C:cytoplasm"/>
    <property type="evidence" value="ECO:0007669"/>
    <property type="project" value="UniProtKB-SubCell"/>
</dbReference>
<dbReference type="SUPFAM" id="SSF55681">
    <property type="entry name" value="Class II aaRS and biotin synthetases"/>
    <property type="match status" value="1"/>
</dbReference>
<dbReference type="EMBL" id="CP002156">
    <property type="protein sequence ID" value="ADM10172.1"/>
    <property type="molecule type" value="Genomic_DNA"/>
</dbReference>
<dbReference type="Gene3D" id="3.30.930.10">
    <property type="entry name" value="Bira Bifunctional Protein, Domain 2"/>
    <property type="match status" value="1"/>
</dbReference>
<evidence type="ECO:0000256" key="9">
    <source>
        <dbReference type="ARBA" id="ARBA00047639"/>
    </source>
</evidence>
<proteinExistence type="inferred from homology"/>
<feature type="binding site" evidence="11">
    <location>
        <position position="119"/>
    </location>
    <ligand>
        <name>L-histidine</name>
        <dbReference type="ChEBI" id="CHEBI:57595"/>
    </ligand>
</feature>
<accession>E0TGP0</accession>
<dbReference type="PANTHER" id="PTHR11476">
    <property type="entry name" value="HISTIDYL-TRNA SYNTHETASE"/>
    <property type="match status" value="1"/>
</dbReference>
<organism evidence="14 15">
    <name type="scientific">Parvularcula bermudensis (strain ATCC BAA-594 / HTCC2503 / KCTC 12087)</name>
    <dbReference type="NCBI Taxonomy" id="314260"/>
    <lineage>
        <taxon>Bacteria</taxon>
        <taxon>Pseudomonadati</taxon>
        <taxon>Pseudomonadota</taxon>
        <taxon>Alphaproteobacteria</taxon>
        <taxon>Parvularculales</taxon>
        <taxon>Parvularculaceae</taxon>
        <taxon>Parvularcula</taxon>
    </lineage>
</organism>
<dbReference type="RefSeq" id="WP_013301146.1">
    <property type="nucleotide sequence ID" value="NC_014414.1"/>
</dbReference>
<dbReference type="InterPro" id="IPR004516">
    <property type="entry name" value="HisRS/HisZ"/>
</dbReference>
<dbReference type="Pfam" id="PF03129">
    <property type="entry name" value="HGTP_anticodon"/>
    <property type="match status" value="1"/>
</dbReference>
<evidence type="ECO:0000256" key="3">
    <source>
        <dbReference type="ARBA" id="ARBA00022490"/>
    </source>
</evidence>
<dbReference type="KEGG" id="pbr:PB2503_10604"/>
<dbReference type="eggNOG" id="COG0124">
    <property type="taxonomic scope" value="Bacteria"/>
</dbReference>
<comment type="similarity">
    <text evidence="1 10">Belongs to the class-II aminoacyl-tRNA synthetase family.</text>
</comment>
<feature type="region of interest" description="Disordered" evidence="12">
    <location>
        <begin position="1"/>
        <end position="20"/>
    </location>
</feature>
<evidence type="ECO:0000256" key="12">
    <source>
        <dbReference type="SAM" id="MobiDB-lite"/>
    </source>
</evidence>
<comment type="catalytic activity">
    <reaction evidence="9 10">
        <text>tRNA(His) + L-histidine + ATP = L-histidyl-tRNA(His) + AMP + diphosphate + H(+)</text>
        <dbReference type="Rhea" id="RHEA:17313"/>
        <dbReference type="Rhea" id="RHEA-COMP:9665"/>
        <dbReference type="Rhea" id="RHEA-COMP:9689"/>
        <dbReference type="ChEBI" id="CHEBI:15378"/>
        <dbReference type="ChEBI" id="CHEBI:30616"/>
        <dbReference type="ChEBI" id="CHEBI:33019"/>
        <dbReference type="ChEBI" id="CHEBI:57595"/>
        <dbReference type="ChEBI" id="CHEBI:78442"/>
        <dbReference type="ChEBI" id="CHEBI:78527"/>
        <dbReference type="ChEBI" id="CHEBI:456215"/>
        <dbReference type="EC" id="6.1.1.21"/>
    </reaction>
</comment>
<dbReference type="Pfam" id="PF13393">
    <property type="entry name" value="tRNA-synt_His"/>
    <property type="match status" value="1"/>
</dbReference>
<reference evidence="15" key="1">
    <citation type="submission" date="2010-08" db="EMBL/GenBank/DDBJ databases">
        <title>Genome sequence of Parvularcula bermudensis HTCC2503.</title>
        <authorList>
            <person name="Kang D.-M."/>
            <person name="Oh H.-M."/>
            <person name="Cho J.-C."/>
        </authorList>
    </citation>
    <scope>NUCLEOTIDE SEQUENCE [LARGE SCALE GENOMIC DNA]</scope>
    <source>
        <strain evidence="15">ATCC BAA-594 / HTCC2503 / KCTC 12087</strain>
    </source>
</reference>
<gene>
    <name evidence="10" type="primary">hisS</name>
    <name evidence="14" type="ordered locus">PB2503_10604</name>
</gene>
<dbReference type="InterPro" id="IPR036621">
    <property type="entry name" value="Anticodon-bd_dom_sf"/>
</dbReference>
<dbReference type="PROSITE" id="PS50862">
    <property type="entry name" value="AA_TRNA_LIGASE_II"/>
    <property type="match status" value="1"/>
</dbReference>
<dbReference type="InterPro" id="IPR004154">
    <property type="entry name" value="Anticodon-bd"/>
</dbReference>
<keyword evidence="7 10" id="KW-0648">Protein biosynthesis</keyword>
<evidence type="ECO:0000256" key="7">
    <source>
        <dbReference type="ARBA" id="ARBA00022917"/>
    </source>
</evidence>
<feature type="domain" description="Aminoacyl-transfer RNA synthetases class-II family profile" evidence="13">
    <location>
        <begin position="30"/>
        <end position="386"/>
    </location>
</feature>
<evidence type="ECO:0000256" key="11">
    <source>
        <dbReference type="PIRSR" id="PIRSR001549-1"/>
    </source>
</evidence>
<dbReference type="OrthoDB" id="9800814at2"/>
<evidence type="ECO:0000256" key="10">
    <source>
        <dbReference type="HAMAP-Rule" id="MF_00127"/>
    </source>
</evidence>
<protein>
    <recommendedName>
        <fullName evidence="10">Histidine--tRNA ligase</fullName>
        <ecNumber evidence="10">6.1.1.21</ecNumber>
    </recommendedName>
    <alternativeName>
        <fullName evidence="10">Histidyl-tRNA synthetase</fullName>
        <shortName evidence="10">HisRS</shortName>
    </alternativeName>
</protein>
<evidence type="ECO:0000256" key="4">
    <source>
        <dbReference type="ARBA" id="ARBA00022598"/>
    </source>
</evidence>
<keyword evidence="5 10" id="KW-0547">Nucleotide-binding</keyword>
<dbReference type="GO" id="GO:0006427">
    <property type="term" value="P:histidyl-tRNA aminoacylation"/>
    <property type="evidence" value="ECO:0007669"/>
    <property type="project" value="UniProtKB-UniRule"/>
</dbReference>
<dbReference type="AlphaFoldDB" id="E0TGP0"/>
<evidence type="ECO:0000256" key="8">
    <source>
        <dbReference type="ARBA" id="ARBA00023146"/>
    </source>
</evidence>
<dbReference type="PIRSF" id="PIRSF001549">
    <property type="entry name" value="His-tRNA_synth"/>
    <property type="match status" value="1"/>
</dbReference>
<keyword evidence="8 10" id="KW-0030">Aminoacyl-tRNA synthetase</keyword>
<dbReference type="GO" id="GO:0005524">
    <property type="term" value="F:ATP binding"/>
    <property type="evidence" value="ECO:0007669"/>
    <property type="project" value="UniProtKB-UniRule"/>
</dbReference>
<feature type="binding site" evidence="11">
    <location>
        <position position="137"/>
    </location>
    <ligand>
        <name>L-histidine</name>
        <dbReference type="ChEBI" id="CHEBI:57595"/>
    </ligand>
</feature>
<evidence type="ECO:0000313" key="15">
    <source>
        <dbReference type="Proteomes" id="UP000001302"/>
    </source>
</evidence>
<dbReference type="STRING" id="314260.PB2503_10604"/>